<protein>
    <submittedName>
        <fullName evidence="1">Uncharacterized protein</fullName>
    </submittedName>
</protein>
<name>A0A9E2NX15_9FUSO</name>
<dbReference type="AlphaFoldDB" id="A0A9E2NX15"/>
<dbReference type="Proteomes" id="UP000724657">
    <property type="component" value="Unassembled WGS sequence"/>
</dbReference>
<proteinExistence type="predicted"/>
<gene>
    <name evidence="1" type="ORF">IAA47_05355</name>
</gene>
<sequence>MTVDNKKIEKFLFNIQFNKSFLLEANEWENKFLFNICESHGITKKELALFIYDYRQSNSKKITKRKITGRVLDTKTGIIYKNVLDYSKKTGISKNKAYANVQKNTKRFKLLEVNE</sequence>
<evidence type="ECO:0000313" key="1">
    <source>
        <dbReference type="EMBL" id="MBU3842394.1"/>
    </source>
</evidence>
<evidence type="ECO:0000313" key="2">
    <source>
        <dbReference type="Proteomes" id="UP000724657"/>
    </source>
</evidence>
<dbReference type="EMBL" id="JAHLFN010000054">
    <property type="protein sequence ID" value="MBU3842394.1"/>
    <property type="molecule type" value="Genomic_DNA"/>
</dbReference>
<reference evidence="1" key="1">
    <citation type="journal article" date="2021" name="PeerJ">
        <title>Extensive microbial diversity within the chicken gut microbiome revealed by metagenomics and culture.</title>
        <authorList>
            <person name="Gilroy R."/>
            <person name="Ravi A."/>
            <person name="Getino M."/>
            <person name="Pursley I."/>
            <person name="Horton D.L."/>
            <person name="Alikhan N.F."/>
            <person name="Baker D."/>
            <person name="Gharbi K."/>
            <person name="Hall N."/>
            <person name="Watson M."/>
            <person name="Adriaenssens E.M."/>
            <person name="Foster-Nyarko E."/>
            <person name="Jarju S."/>
            <person name="Secka A."/>
            <person name="Antonio M."/>
            <person name="Oren A."/>
            <person name="Chaudhuri R.R."/>
            <person name="La Ragione R."/>
            <person name="Hildebrand F."/>
            <person name="Pallen M.J."/>
        </authorList>
    </citation>
    <scope>NUCLEOTIDE SEQUENCE</scope>
    <source>
        <strain evidence="1">A6-441</strain>
    </source>
</reference>
<reference evidence="1" key="2">
    <citation type="submission" date="2021-04" db="EMBL/GenBank/DDBJ databases">
        <authorList>
            <person name="Gilroy R."/>
        </authorList>
    </citation>
    <scope>NUCLEOTIDE SEQUENCE</scope>
    <source>
        <strain evidence="1">A6-441</strain>
    </source>
</reference>
<comment type="caution">
    <text evidence="1">The sequence shown here is derived from an EMBL/GenBank/DDBJ whole genome shotgun (WGS) entry which is preliminary data.</text>
</comment>
<organism evidence="1 2">
    <name type="scientific">Candidatus Fusobacterium pullicola</name>
    <dbReference type="NCBI Taxonomy" id="2838601"/>
    <lineage>
        <taxon>Bacteria</taxon>
        <taxon>Fusobacteriati</taxon>
        <taxon>Fusobacteriota</taxon>
        <taxon>Fusobacteriia</taxon>
        <taxon>Fusobacteriales</taxon>
        <taxon>Fusobacteriaceae</taxon>
        <taxon>Fusobacterium</taxon>
    </lineage>
</organism>
<accession>A0A9E2NX15</accession>